<organism evidence="3 4">
    <name type="scientific">Gemmobacter megaterium</name>
    <dbReference type="NCBI Taxonomy" id="1086013"/>
    <lineage>
        <taxon>Bacteria</taxon>
        <taxon>Pseudomonadati</taxon>
        <taxon>Pseudomonadota</taxon>
        <taxon>Alphaproteobacteria</taxon>
        <taxon>Rhodobacterales</taxon>
        <taxon>Paracoccaceae</taxon>
        <taxon>Gemmobacter</taxon>
    </lineage>
</organism>
<name>A0A1N7N1G6_9RHOB</name>
<dbReference type="GO" id="GO:0016878">
    <property type="term" value="F:acid-thiol ligase activity"/>
    <property type="evidence" value="ECO:0007669"/>
    <property type="project" value="UniProtKB-ARBA"/>
</dbReference>
<dbReference type="InterPro" id="IPR045851">
    <property type="entry name" value="AMP-bd_C_sf"/>
</dbReference>
<proteinExistence type="predicted"/>
<dbReference type="Gene3D" id="3.30.300.30">
    <property type="match status" value="1"/>
</dbReference>
<dbReference type="OrthoDB" id="9803968at2"/>
<dbReference type="Proteomes" id="UP000186141">
    <property type="component" value="Unassembled WGS sequence"/>
</dbReference>
<evidence type="ECO:0000259" key="2">
    <source>
        <dbReference type="Pfam" id="PF13193"/>
    </source>
</evidence>
<gene>
    <name evidence="3" type="ORF">SAMN05421774_10346</name>
</gene>
<evidence type="ECO:0000313" key="3">
    <source>
        <dbReference type="EMBL" id="SIS92184.1"/>
    </source>
</evidence>
<keyword evidence="4" id="KW-1185">Reference proteome</keyword>
<protein>
    <submittedName>
        <fullName evidence="3">Fatty-acyl-CoA synthase</fullName>
    </submittedName>
</protein>
<reference evidence="3 4" key="1">
    <citation type="submission" date="2017-01" db="EMBL/GenBank/DDBJ databases">
        <authorList>
            <person name="Mah S.A."/>
            <person name="Swanson W.J."/>
            <person name="Moy G.W."/>
            <person name="Vacquier V.D."/>
        </authorList>
    </citation>
    <scope>NUCLEOTIDE SEQUENCE [LARGE SCALE GENOMIC DNA]</scope>
    <source>
        <strain evidence="3 4">DSM 26375</strain>
    </source>
</reference>
<dbReference type="Pfam" id="PF00501">
    <property type="entry name" value="AMP-binding"/>
    <property type="match status" value="1"/>
</dbReference>
<dbReference type="AlphaFoldDB" id="A0A1N7N1G6"/>
<dbReference type="PANTHER" id="PTHR43767">
    <property type="entry name" value="LONG-CHAIN-FATTY-ACID--COA LIGASE"/>
    <property type="match status" value="1"/>
</dbReference>
<dbReference type="InterPro" id="IPR025110">
    <property type="entry name" value="AMP-bd_C"/>
</dbReference>
<feature type="domain" description="AMP-dependent synthetase/ligase" evidence="1">
    <location>
        <begin position="29"/>
        <end position="409"/>
    </location>
</feature>
<dbReference type="SUPFAM" id="SSF56801">
    <property type="entry name" value="Acetyl-CoA synthetase-like"/>
    <property type="match status" value="1"/>
</dbReference>
<feature type="domain" description="AMP-binding enzyme C-terminal" evidence="2">
    <location>
        <begin position="463"/>
        <end position="536"/>
    </location>
</feature>
<dbReference type="RefSeq" id="WP_076530356.1">
    <property type="nucleotide sequence ID" value="NZ_BMEH01000003.1"/>
</dbReference>
<dbReference type="InterPro" id="IPR000873">
    <property type="entry name" value="AMP-dep_synth/lig_dom"/>
</dbReference>
<dbReference type="EMBL" id="FTOT01000003">
    <property type="protein sequence ID" value="SIS92184.1"/>
    <property type="molecule type" value="Genomic_DNA"/>
</dbReference>
<evidence type="ECO:0000313" key="4">
    <source>
        <dbReference type="Proteomes" id="UP000186141"/>
    </source>
</evidence>
<evidence type="ECO:0000259" key="1">
    <source>
        <dbReference type="Pfam" id="PF00501"/>
    </source>
</evidence>
<dbReference type="STRING" id="1086013.SAMN05421774_10346"/>
<dbReference type="InterPro" id="IPR050237">
    <property type="entry name" value="ATP-dep_AMP-bd_enzyme"/>
</dbReference>
<dbReference type="PANTHER" id="PTHR43767:SF1">
    <property type="entry name" value="NONRIBOSOMAL PEPTIDE SYNTHASE PES1 (EUROFUNG)-RELATED"/>
    <property type="match status" value="1"/>
</dbReference>
<accession>A0A1N7N1G6</accession>
<dbReference type="InterPro" id="IPR042099">
    <property type="entry name" value="ANL_N_sf"/>
</dbReference>
<dbReference type="Gene3D" id="3.40.50.12780">
    <property type="entry name" value="N-terminal domain of ligase-like"/>
    <property type="match status" value="1"/>
</dbReference>
<dbReference type="Pfam" id="PF13193">
    <property type="entry name" value="AMP-binding_C"/>
    <property type="match status" value="1"/>
</dbReference>
<sequence>MSERPKAVWPDGVPRHLDLPERNVWENLAEAAARTPDGVALIYHGAEISYGALHRRVLDLAGWLEQVAGVGQGDRVLLYMQNSPQFVIGFYAILRANAVVVPVNPMNRHKELAHLVQDTGARVALAGQELLDHIVPHMGAGGLSHILVAAYADMAQPGYDIPLPSGLEAPGRDDYGISGVSGWGAMERQARAPGPVTAGPDDLAVIPYTSGTTGRQKGCMHSHRTMMTTIVGGVLWNPQGISGATLCVLPLFHVTGMQNSMNGPIYCGDPIVLMSRWDRRVAARLIKRYGITRWRSISTMMIDLLNDPELKSDDLASLRTLGGGGASMPAPVAARLKELTGLDYIEGYGMSETMAGALINPVDHPRRQCLGVPVFDVDARIIDEEGHELGPGQPGEIILAAPQVFLGYWNAPEATEAAFVMRDGKRFLRTGDVGQYDADGYFYIVDRVKRMINASGFKVWPTEVEALMYDHPQVADVCIVGCPDPRRGETVLAWVVARGPLTEAALIAWCRDQMAAYKVPRRVVFVEDLPRSASGKVQWLDLQHRAARDHTTGVD</sequence>
<dbReference type="NCBIfam" id="NF006181">
    <property type="entry name" value="PRK08314.1"/>
    <property type="match status" value="1"/>
</dbReference>